<evidence type="ECO:0000256" key="1">
    <source>
        <dbReference type="SAM" id="Phobius"/>
    </source>
</evidence>
<accession>A0A1I3K3T5</accession>
<keyword evidence="1" id="KW-0812">Transmembrane</keyword>
<dbReference type="RefSeq" id="WP_090056914.1">
    <property type="nucleotide sequence ID" value="NZ_FORH01000001.1"/>
</dbReference>
<protein>
    <submittedName>
        <fullName evidence="2">Uncharacterized protein</fullName>
    </submittedName>
</protein>
<organism evidence="2 3">
    <name type="scientific">Celeribacter neptunius</name>
    <dbReference type="NCBI Taxonomy" id="588602"/>
    <lineage>
        <taxon>Bacteria</taxon>
        <taxon>Pseudomonadati</taxon>
        <taxon>Pseudomonadota</taxon>
        <taxon>Alphaproteobacteria</taxon>
        <taxon>Rhodobacterales</taxon>
        <taxon>Roseobacteraceae</taxon>
        <taxon>Celeribacter</taxon>
    </lineage>
</organism>
<sequence>MARAPRPPNLSLWDKIALWLDLPPGGLSWRRALSTLIPVTLVCGLFIGLLLRSIRDPERLTGYQRARVLAIATQLGTEHGPRFSITAELADGTKVRLLYAKPILLFAEGDEICLATFERIRSGQDRFAITTAASCETLPELPKQPFP</sequence>
<reference evidence="3" key="1">
    <citation type="submission" date="2016-10" db="EMBL/GenBank/DDBJ databases">
        <authorList>
            <person name="Varghese N."/>
            <person name="Submissions S."/>
        </authorList>
    </citation>
    <scope>NUCLEOTIDE SEQUENCE [LARGE SCALE GENOMIC DNA]</scope>
    <source>
        <strain evidence="3">DSM 26471</strain>
    </source>
</reference>
<keyword evidence="1" id="KW-0472">Membrane</keyword>
<feature type="transmembrane region" description="Helical" evidence="1">
    <location>
        <begin position="32"/>
        <end position="51"/>
    </location>
</feature>
<dbReference type="AlphaFoldDB" id="A0A1I3K3T5"/>
<dbReference type="Proteomes" id="UP000199630">
    <property type="component" value="Unassembled WGS sequence"/>
</dbReference>
<proteinExistence type="predicted"/>
<dbReference type="EMBL" id="FORH01000001">
    <property type="protein sequence ID" value="SFI66978.1"/>
    <property type="molecule type" value="Genomic_DNA"/>
</dbReference>
<keyword evidence="1" id="KW-1133">Transmembrane helix</keyword>
<dbReference type="STRING" id="588602.SAMN04487991_0559"/>
<name>A0A1I3K3T5_9RHOB</name>
<gene>
    <name evidence="2" type="ORF">SAMN04487991_0559</name>
</gene>
<evidence type="ECO:0000313" key="2">
    <source>
        <dbReference type="EMBL" id="SFI66978.1"/>
    </source>
</evidence>
<keyword evidence="3" id="KW-1185">Reference proteome</keyword>
<evidence type="ECO:0000313" key="3">
    <source>
        <dbReference type="Proteomes" id="UP000199630"/>
    </source>
</evidence>